<reference evidence="3 4" key="1">
    <citation type="submission" date="2019-04" db="EMBL/GenBank/DDBJ databases">
        <title>Pedobacter sp. AR-3-17 sp. nov., isolated from Arctic soil.</title>
        <authorList>
            <person name="Dahal R.H."/>
            <person name="Kim D.-U."/>
        </authorList>
    </citation>
    <scope>NUCLEOTIDE SEQUENCE [LARGE SCALE GENOMIC DNA]</scope>
    <source>
        <strain evidence="3 4">AR-3-17</strain>
    </source>
</reference>
<dbReference type="SUPFAM" id="SSF47413">
    <property type="entry name" value="lambda repressor-like DNA-binding domains"/>
    <property type="match status" value="1"/>
</dbReference>
<dbReference type="GO" id="GO:0003677">
    <property type="term" value="F:DNA binding"/>
    <property type="evidence" value="ECO:0007669"/>
    <property type="project" value="InterPro"/>
</dbReference>
<dbReference type="PROSITE" id="PS50943">
    <property type="entry name" value="HTH_CROC1"/>
    <property type="match status" value="1"/>
</dbReference>
<dbReference type="InterPro" id="IPR001387">
    <property type="entry name" value="Cro/C1-type_HTH"/>
</dbReference>
<comment type="similarity">
    <text evidence="1">Belongs to the short-chain fatty acyl-CoA assimilation regulator (ScfR) family.</text>
</comment>
<gene>
    <name evidence="3" type="ORF">FA046_08555</name>
</gene>
<dbReference type="PANTHER" id="PTHR43236">
    <property type="entry name" value="ANTITOXIN HIGA1"/>
    <property type="match status" value="1"/>
</dbReference>
<dbReference type="Pfam" id="PF06114">
    <property type="entry name" value="Peptidase_M78"/>
    <property type="match status" value="1"/>
</dbReference>
<dbReference type="Gene3D" id="1.10.260.40">
    <property type="entry name" value="lambda repressor-like DNA-binding domains"/>
    <property type="match status" value="1"/>
</dbReference>
<dbReference type="PANTHER" id="PTHR43236:SF1">
    <property type="entry name" value="BLL7220 PROTEIN"/>
    <property type="match status" value="1"/>
</dbReference>
<name>A0A4U1C0P2_9SPHI</name>
<dbReference type="InterPro" id="IPR010982">
    <property type="entry name" value="Lambda_DNA-bd_dom_sf"/>
</dbReference>
<organism evidence="3 4">
    <name type="scientific">Pedobacter cryophilus</name>
    <dbReference type="NCBI Taxonomy" id="2571271"/>
    <lineage>
        <taxon>Bacteria</taxon>
        <taxon>Pseudomonadati</taxon>
        <taxon>Bacteroidota</taxon>
        <taxon>Sphingobacteriia</taxon>
        <taxon>Sphingobacteriales</taxon>
        <taxon>Sphingobacteriaceae</taxon>
        <taxon>Pedobacter</taxon>
    </lineage>
</organism>
<dbReference type="AlphaFoldDB" id="A0A4U1C0P2"/>
<proteinExistence type="inferred from homology"/>
<evidence type="ECO:0000313" key="3">
    <source>
        <dbReference type="EMBL" id="TKB99148.1"/>
    </source>
</evidence>
<evidence type="ECO:0000256" key="1">
    <source>
        <dbReference type="ARBA" id="ARBA00007227"/>
    </source>
</evidence>
<sequence>MSIGDKIKQFRIKKSLSLQQLADLAGLAKPTIQQYEEGTIRPSNRALIAVADALNVDVWSLLHISESELELAEFRHGEKLLDSEIEKKKIHDLVIDYSTIYLELEHILGTEIEFENPLDDLLIQSYADVEKAAFRVRKKWKLANNPIDDVCALLEGKGFKIISFERETESPGLCGFMKNGTKRIPFIILNTKHEHTRETTRKRFTILHECAHLILKFCETVTKEFEEKLCNRFASAFLVPGEALIEYLGRNRTNISLDELKSLKEIYGASVRSIIFRANDVGLIDDAICKKWNLLYEQWYAEGKVFGTYTKSKEIPQRFDRLVTRGYMEKRISKEKVVEMLDLKMEDVDRRFGNDRFSLI</sequence>
<accession>A0A4U1C0P2</accession>
<dbReference type="EMBL" id="SWBP01000002">
    <property type="protein sequence ID" value="TKB99148.1"/>
    <property type="molecule type" value="Genomic_DNA"/>
</dbReference>
<dbReference type="SMART" id="SM00530">
    <property type="entry name" value="HTH_XRE"/>
    <property type="match status" value="1"/>
</dbReference>
<comment type="caution">
    <text evidence="3">The sequence shown here is derived from an EMBL/GenBank/DDBJ whole genome shotgun (WGS) entry which is preliminary data.</text>
</comment>
<dbReference type="CDD" id="cd00093">
    <property type="entry name" value="HTH_XRE"/>
    <property type="match status" value="1"/>
</dbReference>
<keyword evidence="4" id="KW-1185">Reference proteome</keyword>
<evidence type="ECO:0000259" key="2">
    <source>
        <dbReference type="PROSITE" id="PS50943"/>
    </source>
</evidence>
<dbReference type="InterPro" id="IPR052345">
    <property type="entry name" value="Rad_response_metalloprotease"/>
</dbReference>
<dbReference type="OrthoDB" id="9794834at2"/>
<feature type="domain" description="HTH cro/C1-type" evidence="2">
    <location>
        <begin position="7"/>
        <end position="61"/>
    </location>
</feature>
<dbReference type="InterPro" id="IPR010359">
    <property type="entry name" value="IrrE_HExxH"/>
</dbReference>
<dbReference type="RefSeq" id="WP_136825959.1">
    <property type="nucleotide sequence ID" value="NZ_SWBP01000002.1"/>
</dbReference>
<protein>
    <submittedName>
        <fullName evidence="3">Helix-turn-helix domain-containing protein</fullName>
    </submittedName>
</protein>
<dbReference type="Proteomes" id="UP000308181">
    <property type="component" value="Unassembled WGS sequence"/>
</dbReference>
<dbReference type="Gene3D" id="1.10.10.2910">
    <property type="match status" value="1"/>
</dbReference>
<evidence type="ECO:0000313" key="4">
    <source>
        <dbReference type="Proteomes" id="UP000308181"/>
    </source>
</evidence>
<dbReference type="Pfam" id="PF01381">
    <property type="entry name" value="HTH_3"/>
    <property type="match status" value="1"/>
</dbReference>